<keyword evidence="8" id="KW-1185">Reference proteome</keyword>
<evidence type="ECO:0000313" key="8">
    <source>
        <dbReference type="Proteomes" id="UP000018227"/>
    </source>
</evidence>
<dbReference type="eggNOG" id="COG0494">
    <property type="taxonomic scope" value="Bacteria"/>
</dbReference>
<sequence length="359" mass="41409">MKIYNTTLVYIEKDGKYLMLHRNKKANDISEGKWIGVGGKFEFGESPEDCMEREVFEETGLIPVGYFYCGIVTFVSEDLVSPEKNETEYMHLFKVTEFEGELKVCNEGELVWVEKEKLLSLPHWKGDELFLSIIRNGSRQFFSMKLSYVNGRLIEAIYDTVPCFITERLILRPWCIDDVEDLHKYATEPDIGLSAGWKPHKNMEESLEVIENIFMKPGVYAIVYKETNEVIGSIGLHAGDKSNRGLGSDELQAEVGYWIAKPYWGRGLVPEAARPLIEFGFLELELNQIWIAYFDGNNKSKRVAEKLGFTYNHFAEEVRVEALGETKKEHYMLLTKEDFNESIRLRYLPYITPKAEAEA</sequence>
<dbReference type="PROSITE" id="PS51186">
    <property type="entry name" value="GNAT"/>
    <property type="match status" value="1"/>
</dbReference>
<organism evidence="7 8">
    <name type="scientific">Catonella morbi ATCC 51271</name>
    <dbReference type="NCBI Taxonomy" id="592026"/>
    <lineage>
        <taxon>Bacteria</taxon>
        <taxon>Bacillati</taxon>
        <taxon>Bacillota</taxon>
        <taxon>Clostridia</taxon>
        <taxon>Lachnospirales</taxon>
        <taxon>Lachnospiraceae</taxon>
        <taxon>Catonella</taxon>
    </lineage>
</organism>
<dbReference type="CDD" id="cd18886">
    <property type="entry name" value="NUDIX_MutT_Nudt1"/>
    <property type="match status" value="1"/>
</dbReference>
<dbReference type="InterPro" id="IPR000182">
    <property type="entry name" value="GNAT_dom"/>
</dbReference>
<evidence type="ECO:0000259" key="5">
    <source>
        <dbReference type="PROSITE" id="PS51186"/>
    </source>
</evidence>
<name>V2Y2Q2_9FIRM</name>
<evidence type="ECO:0000313" key="7">
    <source>
        <dbReference type="EMBL" id="ESL02337.1"/>
    </source>
</evidence>
<dbReference type="PROSITE" id="PS00893">
    <property type="entry name" value="NUDIX_BOX"/>
    <property type="match status" value="1"/>
</dbReference>
<dbReference type="HOGENOM" id="CLU_770955_0_0_9"/>
<dbReference type="EMBL" id="ACIL03000016">
    <property type="protein sequence ID" value="ESL02337.1"/>
    <property type="molecule type" value="Genomic_DNA"/>
</dbReference>
<dbReference type="Pfam" id="PF00293">
    <property type="entry name" value="NUDIX"/>
    <property type="match status" value="1"/>
</dbReference>
<keyword evidence="2 7" id="KW-0378">Hydrolase</keyword>
<protein>
    <submittedName>
        <fullName evidence="7">Hydrolase, NUDIX family</fullName>
    </submittedName>
</protein>
<dbReference type="STRING" id="592026.GCWU0000282_002471"/>
<dbReference type="GO" id="GO:0008413">
    <property type="term" value="F:8-oxo-7,8-dihydroguanosine triphosphate pyrophosphatase activity"/>
    <property type="evidence" value="ECO:0007669"/>
    <property type="project" value="InterPro"/>
</dbReference>
<dbReference type="PRINTS" id="PR01402">
    <property type="entry name" value="MUTATORMUTX"/>
</dbReference>
<dbReference type="InterPro" id="IPR016181">
    <property type="entry name" value="Acyl_CoA_acyltransferase"/>
</dbReference>
<evidence type="ECO:0000259" key="6">
    <source>
        <dbReference type="PROSITE" id="PS51462"/>
    </source>
</evidence>
<dbReference type="GO" id="GO:0008999">
    <property type="term" value="F:protein-N-terminal-alanine acetyltransferase activity"/>
    <property type="evidence" value="ECO:0007669"/>
    <property type="project" value="TreeGrafter"/>
</dbReference>
<dbReference type="InterPro" id="IPR000086">
    <property type="entry name" value="NUDIX_hydrolase_dom"/>
</dbReference>
<reference evidence="7 8" key="1">
    <citation type="submission" date="2013-06" db="EMBL/GenBank/DDBJ databases">
        <authorList>
            <person name="Weinstock G."/>
            <person name="Sodergren E."/>
            <person name="Clifton S."/>
            <person name="Fulton L."/>
            <person name="Fulton B."/>
            <person name="Courtney L."/>
            <person name="Fronick C."/>
            <person name="Harrison M."/>
            <person name="Strong C."/>
            <person name="Farmer C."/>
            <person name="Delahaunty K."/>
            <person name="Markovic C."/>
            <person name="Hall O."/>
            <person name="Minx P."/>
            <person name="Tomlinson C."/>
            <person name="Mitreva M."/>
            <person name="Nelson J."/>
            <person name="Hou S."/>
            <person name="Wollam A."/>
            <person name="Pepin K.H."/>
            <person name="Johnson M."/>
            <person name="Bhonagiri V."/>
            <person name="Nash W.E."/>
            <person name="Warren W."/>
            <person name="Chinwalla A."/>
            <person name="Mardis E.R."/>
            <person name="Wilson R.K."/>
        </authorList>
    </citation>
    <scope>NUCLEOTIDE SEQUENCE [LARGE SCALE GENOMIC DNA]</scope>
    <source>
        <strain evidence="7 8">ATCC 51271</strain>
    </source>
</reference>
<evidence type="ECO:0000256" key="3">
    <source>
        <dbReference type="ARBA" id="ARBA00023315"/>
    </source>
</evidence>
<dbReference type="PANTHER" id="PTHR43792:SF8">
    <property type="entry name" value="[RIBOSOMAL PROTEIN US5]-ALANINE N-ACETYLTRANSFERASE"/>
    <property type="match status" value="1"/>
</dbReference>
<feature type="domain" description="N-acetyltransferase" evidence="5">
    <location>
        <begin position="169"/>
        <end position="337"/>
    </location>
</feature>
<dbReference type="Pfam" id="PF13302">
    <property type="entry name" value="Acetyltransf_3"/>
    <property type="match status" value="1"/>
</dbReference>
<dbReference type="PROSITE" id="PS51462">
    <property type="entry name" value="NUDIX"/>
    <property type="match status" value="1"/>
</dbReference>
<dbReference type="InterPro" id="IPR015797">
    <property type="entry name" value="NUDIX_hydrolase-like_dom_sf"/>
</dbReference>
<proteinExistence type="inferred from homology"/>
<evidence type="ECO:0000256" key="4">
    <source>
        <dbReference type="ARBA" id="ARBA00038502"/>
    </source>
</evidence>
<dbReference type="GO" id="GO:0006281">
    <property type="term" value="P:DNA repair"/>
    <property type="evidence" value="ECO:0007669"/>
    <property type="project" value="InterPro"/>
</dbReference>
<dbReference type="RefSeq" id="WP_023355331.1">
    <property type="nucleotide sequence ID" value="NZ_KI535369.1"/>
</dbReference>
<dbReference type="SUPFAM" id="SSF55811">
    <property type="entry name" value="Nudix"/>
    <property type="match status" value="1"/>
</dbReference>
<dbReference type="SUPFAM" id="SSF55729">
    <property type="entry name" value="Acyl-CoA N-acyltransferases (Nat)"/>
    <property type="match status" value="1"/>
</dbReference>
<dbReference type="AlphaFoldDB" id="V2Y2Q2"/>
<feature type="domain" description="Nudix hydrolase" evidence="6">
    <location>
        <begin position="1"/>
        <end position="136"/>
    </location>
</feature>
<comment type="similarity">
    <text evidence="4">Belongs to the acetyltransferase family. RimJ subfamily.</text>
</comment>
<dbReference type="eggNOG" id="COG1670">
    <property type="taxonomic scope" value="Bacteria"/>
</dbReference>
<evidence type="ECO:0000256" key="2">
    <source>
        <dbReference type="ARBA" id="ARBA00022801"/>
    </source>
</evidence>
<dbReference type="InterPro" id="IPR003562">
    <property type="entry name" value="Mutator_MutX_prot"/>
</dbReference>
<keyword evidence="3" id="KW-0012">Acyltransferase</keyword>
<accession>V2Y2Q2</accession>
<dbReference type="OrthoDB" id="9785602at2"/>
<gene>
    <name evidence="7" type="ORF">GCWU0000282_002471</name>
</gene>
<keyword evidence="1" id="KW-0808">Transferase</keyword>
<dbReference type="GO" id="GO:0005737">
    <property type="term" value="C:cytoplasm"/>
    <property type="evidence" value="ECO:0007669"/>
    <property type="project" value="TreeGrafter"/>
</dbReference>
<dbReference type="PANTHER" id="PTHR43792">
    <property type="entry name" value="GNAT FAMILY, PUTATIVE (AFU_ORTHOLOGUE AFUA_3G00765)-RELATED-RELATED"/>
    <property type="match status" value="1"/>
</dbReference>
<dbReference type="InterPro" id="IPR020084">
    <property type="entry name" value="NUDIX_hydrolase_CS"/>
</dbReference>
<evidence type="ECO:0000256" key="1">
    <source>
        <dbReference type="ARBA" id="ARBA00022679"/>
    </source>
</evidence>
<dbReference type="Proteomes" id="UP000018227">
    <property type="component" value="Unassembled WGS sequence"/>
</dbReference>
<dbReference type="Gene3D" id="3.90.79.10">
    <property type="entry name" value="Nucleoside Triphosphate Pyrophosphohydrolase"/>
    <property type="match status" value="1"/>
</dbReference>
<comment type="caution">
    <text evidence="7">The sequence shown here is derived from an EMBL/GenBank/DDBJ whole genome shotgun (WGS) entry which is preliminary data.</text>
</comment>
<dbReference type="InterPro" id="IPR051531">
    <property type="entry name" value="N-acetyltransferase"/>
</dbReference>
<dbReference type="Gene3D" id="3.40.630.30">
    <property type="match status" value="1"/>
</dbReference>